<gene>
    <name evidence="2" type="ORF">SAMN05421738_10873</name>
</gene>
<dbReference type="Proteomes" id="UP000199149">
    <property type="component" value="Unassembled WGS sequence"/>
</dbReference>
<dbReference type="GO" id="GO:0004622">
    <property type="term" value="F:phosphatidylcholine lysophospholipase activity"/>
    <property type="evidence" value="ECO:0007669"/>
    <property type="project" value="TreeGrafter"/>
</dbReference>
<dbReference type="OrthoDB" id="9794725at2"/>
<dbReference type="STRING" id="684065.SAMN05421738_10873"/>
<dbReference type="EMBL" id="FOUZ01000008">
    <property type="protein sequence ID" value="SFN20676.1"/>
    <property type="molecule type" value="Genomic_DNA"/>
</dbReference>
<evidence type="ECO:0000313" key="2">
    <source>
        <dbReference type="EMBL" id="SFN20676.1"/>
    </source>
</evidence>
<reference evidence="3" key="1">
    <citation type="submission" date="2016-10" db="EMBL/GenBank/DDBJ databases">
        <authorList>
            <person name="Varghese N."/>
            <person name="Submissions S."/>
        </authorList>
    </citation>
    <scope>NUCLEOTIDE SEQUENCE [LARGE SCALE GENOMIC DNA]</scope>
    <source>
        <strain evidence="3">XJ109</strain>
    </source>
</reference>
<sequence>MTNCLFFGDSITYGEYDGILGGYVDDLKRYFHSKYYNENANEVNCFNLGIGGETTVGLLNRLENEIKARLSPDENLVFFFYGANDLAIKNNEEIVSLHDFKHHIETAINLTQNYTPHIFLISILPIASEIDGVVVASGKLRTTERIKLFNQQLKEIAYAHQIPYLDIYSVFESRKVELISKDNVHPNEKGYALISDLIKPILDKYL</sequence>
<dbReference type="InterPro" id="IPR051532">
    <property type="entry name" value="Ester_Hydrolysis_Enzymes"/>
</dbReference>
<dbReference type="PANTHER" id="PTHR30383:SF5">
    <property type="entry name" value="SGNH HYDROLASE-TYPE ESTERASE DOMAIN-CONTAINING PROTEIN"/>
    <property type="match status" value="1"/>
</dbReference>
<dbReference type="SUPFAM" id="SSF52266">
    <property type="entry name" value="SGNH hydrolase"/>
    <property type="match status" value="1"/>
</dbReference>
<organism evidence="2 3">
    <name type="scientific">Algoriella xinjiangensis</name>
    <dbReference type="NCBI Taxonomy" id="684065"/>
    <lineage>
        <taxon>Bacteria</taxon>
        <taxon>Pseudomonadati</taxon>
        <taxon>Bacteroidota</taxon>
        <taxon>Flavobacteriia</taxon>
        <taxon>Flavobacteriales</taxon>
        <taxon>Weeksellaceae</taxon>
        <taxon>Algoriella</taxon>
    </lineage>
</organism>
<dbReference type="Gene3D" id="3.40.50.1110">
    <property type="entry name" value="SGNH hydrolase"/>
    <property type="match status" value="1"/>
</dbReference>
<dbReference type="InterPro" id="IPR013830">
    <property type="entry name" value="SGNH_hydro"/>
</dbReference>
<feature type="domain" description="SGNH hydrolase-type esterase" evidence="1">
    <location>
        <begin position="6"/>
        <end position="193"/>
    </location>
</feature>
<name>A0A1I4X5I0_9FLAO</name>
<dbReference type="RefSeq" id="WP_092908314.1">
    <property type="nucleotide sequence ID" value="NZ_FOUZ01000008.1"/>
</dbReference>
<proteinExistence type="predicted"/>
<dbReference type="Pfam" id="PF13472">
    <property type="entry name" value="Lipase_GDSL_2"/>
    <property type="match status" value="1"/>
</dbReference>
<dbReference type="PANTHER" id="PTHR30383">
    <property type="entry name" value="THIOESTERASE 1/PROTEASE 1/LYSOPHOSPHOLIPASE L1"/>
    <property type="match status" value="1"/>
</dbReference>
<protein>
    <submittedName>
        <fullName evidence="2">Lysophospholipase L1</fullName>
    </submittedName>
</protein>
<evidence type="ECO:0000313" key="3">
    <source>
        <dbReference type="Proteomes" id="UP000199149"/>
    </source>
</evidence>
<dbReference type="InterPro" id="IPR036514">
    <property type="entry name" value="SGNH_hydro_sf"/>
</dbReference>
<keyword evidence="3" id="KW-1185">Reference proteome</keyword>
<evidence type="ECO:0000259" key="1">
    <source>
        <dbReference type="Pfam" id="PF13472"/>
    </source>
</evidence>
<accession>A0A1I4X5I0</accession>
<dbReference type="AlphaFoldDB" id="A0A1I4X5I0"/>